<evidence type="ECO:0000313" key="1">
    <source>
        <dbReference type="EMBL" id="KAA6384019.1"/>
    </source>
</evidence>
<reference evidence="1 2" key="1">
    <citation type="submission" date="2019-03" db="EMBL/GenBank/DDBJ databases">
        <title>Single cell metagenomics reveals metabolic interactions within the superorganism composed of flagellate Streblomastix strix and complex community of Bacteroidetes bacteria on its surface.</title>
        <authorList>
            <person name="Treitli S.C."/>
            <person name="Kolisko M."/>
            <person name="Husnik F."/>
            <person name="Keeling P."/>
            <person name="Hampl V."/>
        </authorList>
    </citation>
    <scope>NUCLEOTIDE SEQUENCE [LARGE SCALE GENOMIC DNA]</scope>
    <source>
        <strain evidence="1">ST1C</strain>
    </source>
</reference>
<proteinExistence type="predicted"/>
<dbReference type="Proteomes" id="UP000324800">
    <property type="component" value="Unassembled WGS sequence"/>
</dbReference>
<organism evidence="1 2">
    <name type="scientific">Streblomastix strix</name>
    <dbReference type="NCBI Taxonomy" id="222440"/>
    <lineage>
        <taxon>Eukaryota</taxon>
        <taxon>Metamonada</taxon>
        <taxon>Preaxostyla</taxon>
        <taxon>Oxymonadida</taxon>
        <taxon>Streblomastigidae</taxon>
        <taxon>Streblomastix</taxon>
    </lineage>
</organism>
<dbReference type="EMBL" id="SNRW01005963">
    <property type="protein sequence ID" value="KAA6384019.1"/>
    <property type="molecule type" value="Genomic_DNA"/>
</dbReference>
<evidence type="ECO:0000313" key="2">
    <source>
        <dbReference type="Proteomes" id="UP000324800"/>
    </source>
</evidence>
<accession>A0A5J4VP04</accession>
<dbReference type="AlphaFoldDB" id="A0A5J4VP04"/>
<name>A0A5J4VP04_9EUKA</name>
<comment type="caution">
    <text evidence="1">The sequence shown here is derived from an EMBL/GenBank/DDBJ whole genome shotgun (WGS) entry which is preliminary data.</text>
</comment>
<gene>
    <name evidence="1" type="ORF">EZS28_020453</name>
</gene>
<sequence>MIQEFASTVDFTKLLNAKRLQLPLRFESERDELNILAVYSLLQPTNIDIGGIEEEFDENINNIMISGLIKAHLQSQMWNSQSMQKITNRDICDLFNLKEYQMQTKEIEEFPGEFEERRIQTNQFYLTQSIRKKLFDAGIELKKEGKVDFMDLFTSILAEGGIFEQQLAKKIPSFVDLYEDEQSEENQENKKDELKNAEIDAIMLPRVFLVMDLIQHRFPHIFNFEEMKQIHQFSQQLLIELRRSFEIKKQQIANDVEEQKEKQIIIELQDQTNDDEDDELENDNNELKLQKLLSHETQEIDGFNVWRYIEEHRRISKS</sequence>
<protein>
    <submittedName>
        <fullName evidence="1">Uncharacterized protein</fullName>
    </submittedName>
</protein>